<name>A0A096P7R4_OSTTA</name>
<organism evidence="3 4">
    <name type="scientific">Ostreococcus tauri</name>
    <name type="common">Marine green alga</name>
    <dbReference type="NCBI Taxonomy" id="70448"/>
    <lineage>
        <taxon>Eukaryota</taxon>
        <taxon>Viridiplantae</taxon>
        <taxon>Chlorophyta</taxon>
        <taxon>Mamiellophyceae</taxon>
        <taxon>Mamiellales</taxon>
        <taxon>Bathycoccaceae</taxon>
        <taxon>Ostreococcus</taxon>
    </lineage>
</organism>
<feature type="compositionally biased region" description="Low complexity" evidence="2">
    <location>
        <begin position="525"/>
        <end position="539"/>
    </location>
</feature>
<dbReference type="Proteomes" id="UP000009170">
    <property type="component" value="Unassembled WGS sequence"/>
</dbReference>
<dbReference type="KEGG" id="ota:OT_ostta13g01050"/>
<dbReference type="GeneID" id="9837458"/>
<feature type="region of interest" description="Disordered" evidence="2">
    <location>
        <begin position="1"/>
        <end position="53"/>
    </location>
</feature>
<feature type="coiled-coil region" evidence="1">
    <location>
        <begin position="380"/>
        <end position="433"/>
    </location>
</feature>
<feature type="region of interest" description="Disordered" evidence="2">
    <location>
        <begin position="266"/>
        <end position="288"/>
    </location>
</feature>
<evidence type="ECO:0000313" key="4">
    <source>
        <dbReference type="Proteomes" id="UP000009170"/>
    </source>
</evidence>
<protein>
    <submittedName>
        <fullName evidence="3">Unnamed product</fullName>
    </submittedName>
</protein>
<keyword evidence="4" id="KW-1185">Reference proteome</keyword>
<feature type="compositionally biased region" description="Low complexity" evidence="2">
    <location>
        <begin position="274"/>
        <end position="285"/>
    </location>
</feature>
<evidence type="ECO:0000256" key="2">
    <source>
        <dbReference type="SAM" id="MobiDB-lite"/>
    </source>
</evidence>
<evidence type="ECO:0000256" key="1">
    <source>
        <dbReference type="SAM" id="Coils"/>
    </source>
</evidence>
<comment type="caution">
    <text evidence="3">The sequence shown here is derived from an EMBL/GenBank/DDBJ whole genome shotgun (WGS) entry which is preliminary data.</text>
</comment>
<dbReference type="AlphaFoldDB" id="A0A096P7R4"/>
<sequence>MVRADAPSFVPASRRSSSVDAEAGRANAGVDGTPTADDDDAEDDVHDGATTTNELETLRARLRASERECEIVREERERLKAAAAQAGRVAKAYASFGDDVTRLERALEAREEALERANARAVTAEEALGKEMDAMAVVREERDGVKAELRETLRKALSSAAALAEARRAREEALAKAREEFEMEAVKKVDERVRAATEAAAREKSKIEGERDDLRAALEASNARADAARDECESVRAELASSRAETSISSKIQEELEELRRLLSEEEKKREMAESSAESAAAARAQVEDELVRTRASMEETKESMTTMTTEIASMVELKAQLERRDDELRKSREAESALSRALSEAESQILESRRKVDIVVARAEAASKIFTENAAALRLADARAATAELETSVAEEKAQTLEARLDQALEERENLAREVEELRAQLAAAPRTSPVKPNAPSDVIEALEHERRARALYQSDARYWRERFEATLSTSTPMAQPSPRSRTPGEALAIAAGIPRTPRTPTTADIRPPSIAVDPTERVAASPPAAAPSLASASTDENAPPPIVASPSTKTNPITRGLAAYFNR</sequence>
<accession>A0A096P7R4</accession>
<proteinExistence type="predicted"/>
<evidence type="ECO:0000313" key="3">
    <source>
        <dbReference type="EMBL" id="CEG00072.1"/>
    </source>
</evidence>
<reference evidence="4" key="1">
    <citation type="journal article" date="2006" name="Proc. Natl. Acad. Sci. U.S.A.">
        <title>Genome analysis of the smallest free-living eukaryote Ostreococcus tauri unveils many unique features.</title>
        <authorList>
            <person name="Derelle E."/>
            <person name="Ferraz C."/>
            <person name="Rombauts S."/>
            <person name="Rouze P."/>
            <person name="Worden A.Z."/>
            <person name="Robbens S."/>
            <person name="Partensky F."/>
            <person name="Degroeve S."/>
            <person name="Echeynie S."/>
            <person name="Cooke R."/>
            <person name="Saeys Y."/>
            <person name="Wuyts J."/>
            <person name="Jabbari K."/>
            <person name="Bowler C."/>
            <person name="Panaud O."/>
            <person name="Piegu B."/>
            <person name="Ball S.G."/>
            <person name="Ral J.-P."/>
            <person name="Bouget F.-Y."/>
            <person name="Piganeau G."/>
            <person name="De Baets B."/>
            <person name="Picard A."/>
            <person name="Delseny M."/>
            <person name="Demaille J."/>
            <person name="Van de Peer Y."/>
            <person name="Moreau H."/>
        </authorList>
    </citation>
    <scope>NUCLEOTIDE SEQUENCE [LARGE SCALE GENOMIC DNA]</scope>
    <source>
        <strain evidence="4">OTTH 0595 / CCAP 157/2 / RCC745</strain>
    </source>
</reference>
<dbReference type="InParanoid" id="A0A096P7R4"/>
<feature type="compositionally biased region" description="Acidic residues" evidence="2">
    <location>
        <begin position="36"/>
        <end position="45"/>
    </location>
</feature>
<keyword evidence="1" id="KW-0175">Coiled coil</keyword>
<dbReference type="RefSeq" id="XP_022840183.1">
    <property type="nucleotide sequence ID" value="XM_022982684.1"/>
</dbReference>
<dbReference type="OrthoDB" id="10674463at2759"/>
<feature type="region of interest" description="Disordered" evidence="2">
    <location>
        <begin position="501"/>
        <end position="569"/>
    </location>
</feature>
<gene>
    <name evidence="3" type="ORF">OT_ostta13g01050</name>
</gene>
<reference evidence="3 4" key="2">
    <citation type="journal article" date="2014" name="BMC Genomics">
        <title>An improved genome of the model marine alga Ostreococcus tauri unfolds by assessing Illumina de novo assemblies.</title>
        <authorList>
            <person name="Blanc-Mathieu R."/>
            <person name="Verhelst B."/>
            <person name="Derelle E."/>
            <person name="Rombauts S."/>
            <person name="Bouget F.Y."/>
            <person name="Carre I."/>
            <person name="Chateau A."/>
            <person name="Eyre-Walker A."/>
            <person name="Grimsley N."/>
            <person name="Moreau H."/>
            <person name="Piegu B."/>
            <person name="Rivals E."/>
            <person name="Schackwitz W."/>
            <person name="Van de Peer Y."/>
            <person name="Piganeau G."/>
        </authorList>
    </citation>
    <scope>NUCLEOTIDE SEQUENCE [LARGE SCALE GENOMIC DNA]</scope>
    <source>
        <strain evidence="4">OTTH 0595 / CCAP 157/2 / RCC745</strain>
    </source>
</reference>
<dbReference type="EMBL" id="CAID01000013">
    <property type="protein sequence ID" value="CEG00072.1"/>
    <property type="molecule type" value="Genomic_DNA"/>
</dbReference>